<dbReference type="EMBL" id="BK015949">
    <property type="protein sequence ID" value="DAF86607.1"/>
    <property type="molecule type" value="Genomic_DNA"/>
</dbReference>
<evidence type="ECO:0000313" key="1">
    <source>
        <dbReference type="EMBL" id="DAF86607.1"/>
    </source>
</evidence>
<name>A0A8S5TWQ2_9CAUD</name>
<organism evidence="1">
    <name type="scientific">Siphoviridae sp. ctcx61</name>
    <dbReference type="NCBI Taxonomy" id="2825575"/>
    <lineage>
        <taxon>Viruses</taxon>
        <taxon>Duplodnaviria</taxon>
        <taxon>Heunggongvirae</taxon>
        <taxon>Uroviricota</taxon>
        <taxon>Caudoviricetes</taxon>
    </lineage>
</organism>
<reference evidence="1" key="1">
    <citation type="journal article" date="2021" name="Proc. Natl. Acad. Sci. U.S.A.">
        <title>A Catalog of Tens of Thousands of Viruses from Human Metagenomes Reveals Hidden Associations with Chronic Diseases.</title>
        <authorList>
            <person name="Tisza M.J."/>
            <person name="Buck C.B."/>
        </authorList>
    </citation>
    <scope>NUCLEOTIDE SEQUENCE</scope>
    <source>
        <strain evidence="1">Ctcx61</strain>
    </source>
</reference>
<accession>A0A8S5TWQ2</accession>
<sequence>MEAIRNISIQKVKDRPNSYIYKLSLPSWVIETLGISIEDRQIKITESEGKIVIEKDKI</sequence>
<proteinExistence type="predicted"/>
<protein>
    <submittedName>
        <fullName evidence="1">Toxin SymE, type I toxin-antitoxin system</fullName>
    </submittedName>
</protein>